<dbReference type="Proteomes" id="UP000607653">
    <property type="component" value="Unassembled WGS sequence"/>
</dbReference>
<reference evidence="2 3" key="1">
    <citation type="journal article" date="2020" name="Mol. Biol. Evol.">
        <title>Distinct Expression and Methylation Patterns for Genes with Different Fates following a Single Whole-Genome Duplication in Flowering Plants.</title>
        <authorList>
            <person name="Shi T."/>
            <person name="Rahmani R.S."/>
            <person name="Gugger P.F."/>
            <person name="Wang M."/>
            <person name="Li H."/>
            <person name="Zhang Y."/>
            <person name="Li Z."/>
            <person name="Wang Q."/>
            <person name="Van de Peer Y."/>
            <person name="Marchal K."/>
            <person name="Chen J."/>
        </authorList>
    </citation>
    <scope>NUCLEOTIDE SEQUENCE [LARGE SCALE GENOMIC DNA]</scope>
    <source>
        <tissue evidence="2">Leaf</tissue>
    </source>
</reference>
<keyword evidence="3" id="KW-1185">Reference proteome</keyword>
<evidence type="ECO:0000256" key="1">
    <source>
        <dbReference type="SAM" id="MobiDB-lite"/>
    </source>
</evidence>
<evidence type="ECO:0000313" key="3">
    <source>
        <dbReference type="Proteomes" id="UP000607653"/>
    </source>
</evidence>
<gene>
    <name evidence="2" type="ORF">HUJ06_023413</name>
</gene>
<proteinExistence type="predicted"/>
<accession>A0A822XNG7</accession>
<feature type="region of interest" description="Disordered" evidence="1">
    <location>
        <begin position="1"/>
        <end position="25"/>
    </location>
</feature>
<organism evidence="2 3">
    <name type="scientific">Nelumbo nucifera</name>
    <name type="common">Sacred lotus</name>
    <dbReference type="NCBI Taxonomy" id="4432"/>
    <lineage>
        <taxon>Eukaryota</taxon>
        <taxon>Viridiplantae</taxon>
        <taxon>Streptophyta</taxon>
        <taxon>Embryophyta</taxon>
        <taxon>Tracheophyta</taxon>
        <taxon>Spermatophyta</taxon>
        <taxon>Magnoliopsida</taxon>
        <taxon>Proteales</taxon>
        <taxon>Nelumbonaceae</taxon>
        <taxon>Nelumbo</taxon>
    </lineage>
</organism>
<comment type="caution">
    <text evidence="2">The sequence shown here is derived from an EMBL/GenBank/DDBJ whole genome shotgun (WGS) entry which is preliminary data.</text>
</comment>
<name>A0A822XNG7_NELNU</name>
<sequence length="25" mass="2525">MELVGTASATKKLQPPLRTAIGGGK</sequence>
<dbReference type="AlphaFoldDB" id="A0A822XNG7"/>
<dbReference type="EMBL" id="DUZY01000001">
    <property type="protein sequence ID" value="DAD21950.1"/>
    <property type="molecule type" value="Genomic_DNA"/>
</dbReference>
<protein>
    <submittedName>
        <fullName evidence="2">Uncharacterized protein</fullName>
    </submittedName>
</protein>
<evidence type="ECO:0000313" key="2">
    <source>
        <dbReference type="EMBL" id="DAD21950.1"/>
    </source>
</evidence>